<dbReference type="PROSITE" id="PS51186">
    <property type="entry name" value="GNAT"/>
    <property type="match status" value="1"/>
</dbReference>
<keyword evidence="2" id="KW-0808">Transferase</keyword>
<reference evidence="2 3" key="1">
    <citation type="submission" date="2011-02" db="EMBL/GenBank/DDBJ databases">
        <authorList>
            <person name="Stanhope M.J."/>
            <person name="Durkin A.S."/>
            <person name="Hostetler J."/>
            <person name="Kim M."/>
            <person name="Radune D."/>
            <person name="Singh I."/>
            <person name="Town C.D."/>
        </authorList>
    </citation>
    <scope>NUCLEOTIDE SEQUENCE [LARGE SCALE GENOMIC DNA]</scope>
    <source>
        <strain evidence="2 3">NCFD 2020</strain>
    </source>
</reference>
<organism evidence="2 3">
    <name type="scientific">Streptococcus parauberis NCFD 2020</name>
    <dbReference type="NCBI Taxonomy" id="873447"/>
    <lineage>
        <taxon>Bacteria</taxon>
        <taxon>Bacillati</taxon>
        <taxon>Bacillota</taxon>
        <taxon>Bacilli</taxon>
        <taxon>Lactobacillales</taxon>
        <taxon>Streptococcaceae</taxon>
        <taxon>Streptococcus</taxon>
    </lineage>
</organism>
<dbReference type="EMBL" id="AEUT02000001">
    <property type="protein sequence ID" value="EGE53431.1"/>
    <property type="molecule type" value="Genomic_DNA"/>
</dbReference>
<accession>F1Z2L1</accession>
<dbReference type="Pfam" id="PF13302">
    <property type="entry name" value="Acetyltransf_3"/>
    <property type="match status" value="1"/>
</dbReference>
<dbReference type="Gene3D" id="3.40.630.30">
    <property type="match status" value="1"/>
</dbReference>
<proteinExistence type="predicted"/>
<dbReference type="InterPro" id="IPR000182">
    <property type="entry name" value="GNAT_dom"/>
</dbReference>
<dbReference type="GeneID" id="61421846"/>
<dbReference type="InterPro" id="IPR051531">
    <property type="entry name" value="N-acetyltransferase"/>
</dbReference>
<dbReference type="PANTHER" id="PTHR43792">
    <property type="entry name" value="GNAT FAMILY, PUTATIVE (AFU_ORTHOLOGUE AFUA_3G00765)-RELATED-RELATED"/>
    <property type="match status" value="1"/>
</dbReference>
<dbReference type="SUPFAM" id="SSF55729">
    <property type="entry name" value="Acyl-CoA N-acyltransferases (Nat)"/>
    <property type="match status" value="1"/>
</dbReference>
<dbReference type="AlphaFoldDB" id="F1Z2L1"/>
<evidence type="ECO:0000313" key="3">
    <source>
        <dbReference type="Proteomes" id="UP000003732"/>
    </source>
</evidence>
<dbReference type="InterPro" id="IPR016181">
    <property type="entry name" value="Acyl_CoA_acyltransferase"/>
</dbReference>
<feature type="domain" description="N-acetyltransferase" evidence="1">
    <location>
        <begin position="10"/>
        <end position="155"/>
    </location>
</feature>
<dbReference type="PANTHER" id="PTHR43792:SF13">
    <property type="entry name" value="ACETYLTRANSFERASE"/>
    <property type="match status" value="1"/>
</dbReference>
<dbReference type="RefSeq" id="WP_003103135.1">
    <property type="nucleotide sequence ID" value="NZ_AEUT02000001.1"/>
</dbReference>
<evidence type="ECO:0000313" key="2">
    <source>
        <dbReference type="EMBL" id="EGE53431.1"/>
    </source>
</evidence>
<dbReference type="GO" id="GO:0016747">
    <property type="term" value="F:acyltransferase activity, transferring groups other than amino-acyl groups"/>
    <property type="evidence" value="ECO:0007669"/>
    <property type="project" value="InterPro"/>
</dbReference>
<sequence>MNNVIKTKRLRIRLSSDIEMEELIANEKDQGMKQAYTEMLNASISNPLTRKWYATWIIELSDNDNQRIGDLCFKGLDMGAVEIGYGLNNLYWGQGYATEAVRAMIEWVKSQDEVNKIEAESETDNIASIRVLEKSGFELNGVQGEEGPRFEYKGL</sequence>
<evidence type="ECO:0000259" key="1">
    <source>
        <dbReference type="PROSITE" id="PS51186"/>
    </source>
</evidence>
<dbReference type="eggNOG" id="COG1670">
    <property type="taxonomic scope" value="Bacteria"/>
</dbReference>
<dbReference type="HOGENOM" id="CLU_013985_28_1_9"/>
<name>F1Z2L1_9STRE</name>
<protein>
    <submittedName>
        <fullName evidence="2">Acetyltransferase, GNAT family</fullName>
    </submittedName>
</protein>
<comment type="caution">
    <text evidence="2">The sequence shown here is derived from an EMBL/GenBank/DDBJ whole genome shotgun (WGS) entry which is preliminary data.</text>
</comment>
<dbReference type="Proteomes" id="UP000003732">
    <property type="component" value="Unassembled WGS sequence"/>
</dbReference>
<gene>
    <name evidence="2" type="ORF">SPB_1079</name>
</gene>